<accession>A0A9Q1CQW1</accession>
<name>A0A9Q1CQW1_HOLLE</name>
<evidence type="ECO:0000313" key="2">
    <source>
        <dbReference type="Proteomes" id="UP001152320"/>
    </source>
</evidence>
<evidence type="ECO:0008006" key="3">
    <source>
        <dbReference type="Google" id="ProtNLM"/>
    </source>
</evidence>
<dbReference type="AlphaFoldDB" id="A0A9Q1CQW1"/>
<dbReference type="PANTHER" id="PTHR19446">
    <property type="entry name" value="REVERSE TRANSCRIPTASES"/>
    <property type="match status" value="1"/>
</dbReference>
<sequence>MSNNKSPGPDGYPMEFFKYFWNDLGDYIRRALNDCYKTGSLSIPLSRGVITLIPKPNKDRRYLKHWRPITLLPVIYKVASSCVANRMKRILSSLIASDQKRIPKGKVYWGKHKATVRPNAVYRIQ</sequence>
<evidence type="ECO:0000313" key="1">
    <source>
        <dbReference type="EMBL" id="KAJ8049706.1"/>
    </source>
</evidence>
<dbReference type="OrthoDB" id="416119at2759"/>
<reference evidence="1" key="1">
    <citation type="submission" date="2021-10" db="EMBL/GenBank/DDBJ databases">
        <title>Tropical sea cucumber genome reveals ecological adaptation and Cuvierian tubules defense mechanism.</title>
        <authorList>
            <person name="Chen T."/>
        </authorList>
    </citation>
    <scope>NUCLEOTIDE SEQUENCE</scope>
    <source>
        <strain evidence="1">Nanhai2018</strain>
        <tissue evidence="1">Muscle</tissue>
    </source>
</reference>
<dbReference type="Proteomes" id="UP001152320">
    <property type="component" value="Chromosome 1"/>
</dbReference>
<keyword evidence="2" id="KW-1185">Reference proteome</keyword>
<comment type="caution">
    <text evidence="1">The sequence shown here is derived from an EMBL/GenBank/DDBJ whole genome shotgun (WGS) entry which is preliminary data.</text>
</comment>
<dbReference type="SUPFAM" id="SSF56672">
    <property type="entry name" value="DNA/RNA polymerases"/>
    <property type="match status" value="1"/>
</dbReference>
<dbReference type="EMBL" id="JAIZAY010000001">
    <property type="protein sequence ID" value="KAJ8049706.1"/>
    <property type="molecule type" value="Genomic_DNA"/>
</dbReference>
<dbReference type="InterPro" id="IPR043502">
    <property type="entry name" value="DNA/RNA_pol_sf"/>
</dbReference>
<gene>
    <name evidence="1" type="ORF">HOLleu_02565</name>
</gene>
<proteinExistence type="predicted"/>
<organism evidence="1 2">
    <name type="scientific">Holothuria leucospilota</name>
    <name type="common">Black long sea cucumber</name>
    <name type="synonym">Mertensiothuria leucospilota</name>
    <dbReference type="NCBI Taxonomy" id="206669"/>
    <lineage>
        <taxon>Eukaryota</taxon>
        <taxon>Metazoa</taxon>
        <taxon>Echinodermata</taxon>
        <taxon>Eleutherozoa</taxon>
        <taxon>Echinozoa</taxon>
        <taxon>Holothuroidea</taxon>
        <taxon>Aspidochirotacea</taxon>
        <taxon>Aspidochirotida</taxon>
        <taxon>Holothuriidae</taxon>
        <taxon>Holothuria</taxon>
    </lineage>
</organism>
<protein>
    <recommendedName>
        <fullName evidence="3">Reverse transcriptase</fullName>
    </recommendedName>
</protein>